<dbReference type="InterPro" id="IPR002197">
    <property type="entry name" value="HTH_Fis"/>
</dbReference>
<evidence type="ECO:0000259" key="8">
    <source>
        <dbReference type="PROSITE" id="PS50110"/>
    </source>
</evidence>
<keyword evidence="4" id="KW-0804">Transcription</keyword>
<evidence type="ECO:0000256" key="4">
    <source>
        <dbReference type="ARBA" id="ARBA00023163"/>
    </source>
</evidence>
<dbReference type="InterPro" id="IPR027417">
    <property type="entry name" value="P-loop_NTPase"/>
</dbReference>
<dbReference type="InterPro" id="IPR025944">
    <property type="entry name" value="Sigma_54_int_dom_CS"/>
</dbReference>
<dbReference type="PANTHER" id="PTHR32071:SF29">
    <property type="entry name" value="PHOSPHOGLYCERATE TRANSPORT SYSTEM TRANSCRIPTIONAL REGULATORY PROTEIN PGTA"/>
    <property type="match status" value="1"/>
</dbReference>
<keyword evidence="1" id="KW-0547">Nucleotide-binding</keyword>
<evidence type="ECO:0000256" key="2">
    <source>
        <dbReference type="ARBA" id="ARBA00022840"/>
    </source>
</evidence>
<evidence type="ECO:0000256" key="1">
    <source>
        <dbReference type="ARBA" id="ARBA00022741"/>
    </source>
</evidence>
<keyword evidence="3" id="KW-0805">Transcription regulation</keyword>
<accession>A0ABS5V7Y5</accession>
<evidence type="ECO:0000256" key="6">
    <source>
        <dbReference type="SAM" id="Coils"/>
    </source>
</evidence>
<keyword evidence="2" id="KW-0067">ATP-binding</keyword>
<dbReference type="Gene3D" id="3.40.50.2300">
    <property type="match status" value="1"/>
</dbReference>
<dbReference type="Gene3D" id="1.10.10.60">
    <property type="entry name" value="Homeodomain-like"/>
    <property type="match status" value="1"/>
</dbReference>
<protein>
    <submittedName>
        <fullName evidence="9">Sigma-54 dependent transcriptional regulator</fullName>
    </submittedName>
</protein>
<dbReference type="InterPro" id="IPR009057">
    <property type="entry name" value="Homeodomain-like_sf"/>
</dbReference>
<feature type="domain" description="Sigma-54 factor interaction" evidence="7">
    <location>
        <begin position="145"/>
        <end position="349"/>
    </location>
</feature>
<dbReference type="Pfam" id="PF02954">
    <property type="entry name" value="HTH_8"/>
    <property type="match status" value="1"/>
</dbReference>
<dbReference type="Gene3D" id="1.10.8.60">
    <property type="match status" value="1"/>
</dbReference>
<dbReference type="Pfam" id="PF25601">
    <property type="entry name" value="AAA_lid_14"/>
    <property type="match status" value="1"/>
</dbReference>
<dbReference type="Proteomes" id="UP001195903">
    <property type="component" value="Unassembled WGS sequence"/>
</dbReference>
<dbReference type="SUPFAM" id="SSF52540">
    <property type="entry name" value="P-loop containing nucleoside triphosphate hydrolases"/>
    <property type="match status" value="1"/>
</dbReference>
<dbReference type="PROSITE" id="PS50045">
    <property type="entry name" value="SIGMA54_INTERACT_4"/>
    <property type="match status" value="1"/>
</dbReference>
<dbReference type="InterPro" id="IPR002078">
    <property type="entry name" value="Sigma_54_int"/>
</dbReference>
<name>A0ABS5V7Y5_9GAMM</name>
<reference evidence="9 10" key="1">
    <citation type="submission" date="2021-05" db="EMBL/GenBank/DDBJ databases">
        <title>Shewanella sp. JM162201.</title>
        <authorList>
            <person name="Xu S."/>
            <person name="Li A."/>
        </authorList>
    </citation>
    <scope>NUCLEOTIDE SEQUENCE [LARGE SCALE GENOMIC DNA]</scope>
    <source>
        <strain evidence="9 10">JM162201</strain>
    </source>
</reference>
<dbReference type="PROSITE" id="PS00688">
    <property type="entry name" value="SIGMA54_INTERACT_3"/>
    <property type="match status" value="1"/>
</dbReference>
<dbReference type="SUPFAM" id="SSF52172">
    <property type="entry name" value="CheY-like"/>
    <property type="match status" value="1"/>
</dbReference>
<evidence type="ECO:0000259" key="7">
    <source>
        <dbReference type="PROSITE" id="PS50045"/>
    </source>
</evidence>
<proteinExistence type="predicted"/>
<evidence type="ECO:0000313" key="9">
    <source>
        <dbReference type="EMBL" id="MBT1446559.1"/>
    </source>
</evidence>
<dbReference type="PROSITE" id="PS50110">
    <property type="entry name" value="RESPONSE_REGULATORY"/>
    <property type="match status" value="1"/>
</dbReference>
<dbReference type="PANTHER" id="PTHR32071">
    <property type="entry name" value="TRANSCRIPTIONAL REGULATORY PROTEIN"/>
    <property type="match status" value="1"/>
</dbReference>
<dbReference type="SMART" id="SM00448">
    <property type="entry name" value="REC"/>
    <property type="match status" value="1"/>
</dbReference>
<dbReference type="InterPro" id="IPR001789">
    <property type="entry name" value="Sig_transdc_resp-reg_receiver"/>
</dbReference>
<keyword evidence="10" id="KW-1185">Reference proteome</keyword>
<dbReference type="Pfam" id="PF14532">
    <property type="entry name" value="Sigma54_activ_2"/>
    <property type="match status" value="1"/>
</dbReference>
<keyword evidence="5" id="KW-0597">Phosphoprotein</keyword>
<dbReference type="InterPro" id="IPR011006">
    <property type="entry name" value="CheY-like_superfamily"/>
</dbReference>
<evidence type="ECO:0000313" key="10">
    <source>
        <dbReference type="Proteomes" id="UP001195903"/>
    </source>
</evidence>
<dbReference type="RefSeq" id="WP_214508757.1">
    <property type="nucleotide sequence ID" value="NZ_JAHEPS010000015.1"/>
</dbReference>
<dbReference type="Gene3D" id="3.40.50.300">
    <property type="entry name" value="P-loop containing nucleotide triphosphate hydrolases"/>
    <property type="match status" value="1"/>
</dbReference>
<feature type="domain" description="Response regulatory" evidence="8">
    <location>
        <begin position="10"/>
        <end position="124"/>
    </location>
</feature>
<evidence type="ECO:0000256" key="5">
    <source>
        <dbReference type="PROSITE-ProRule" id="PRU00169"/>
    </source>
</evidence>
<comment type="caution">
    <text evidence="9">The sequence shown here is derived from an EMBL/GenBank/DDBJ whole genome shotgun (WGS) entry which is preliminary data.</text>
</comment>
<keyword evidence="6" id="KW-0175">Coiled coil</keyword>
<gene>
    <name evidence="9" type="ORF">KJI95_18855</name>
</gene>
<feature type="modified residue" description="4-aspartylphosphate" evidence="5">
    <location>
        <position position="59"/>
    </location>
</feature>
<dbReference type="SUPFAM" id="SSF46689">
    <property type="entry name" value="Homeodomain-like"/>
    <property type="match status" value="1"/>
</dbReference>
<dbReference type="EMBL" id="JAHEPS010000015">
    <property type="protein sequence ID" value="MBT1446559.1"/>
    <property type="molecule type" value="Genomic_DNA"/>
</dbReference>
<evidence type="ECO:0000256" key="3">
    <source>
        <dbReference type="ARBA" id="ARBA00023015"/>
    </source>
</evidence>
<dbReference type="InterPro" id="IPR058031">
    <property type="entry name" value="AAA_lid_NorR"/>
</dbReference>
<organism evidence="9 10">
    <name type="scientific">Shewanella jiangmenensis</name>
    <dbReference type="NCBI Taxonomy" id="2837387"/>
    <lineage>
        <taxon>Bacteria</taxon>
        <taxon>Pseudomonadati</taxon>
        <taxon>Pseudomonadota</taxon>
        <taxon>Gammaproteobacteria</taxon>
        <taxon>Alteromonadales</taxon>
        <taxon>Shewanellaceae</taxon>
        <taxon>Shewanella</taxon>
    </lineage>
</organism>
<dbReference type="Pfam" id="PF00072">
    <property type="entry name" value="Response_reg"/>
    <property type="match status" value="1"/>
</dbReference>
<feature type="coiled-coil region" evidence="6">
    <location>
        <begin position="138"/>
        <end position="172"/>
    </location>
</feature>
<sequence>MHSPLKIKPDLLLIDDDEDVLDACRQLFSLSGYMVRATSSPQKALEILSREWDGVVISDIYMPAMNGLTLLEEVHKVDPQIPVIMITGHGDIPLAVKAVKMGAFDFIEKPLDPPTFLALVKKASTVRHQWIARRETIRDSLADELLGSSAQINELREQLGQLALTSQDLMLEGPRGVGRTTLASLLHRLGPSSGGALEQLDCALIEESASLKAAMERARGGTLILRGLEQLSHECQHWLASFLLEAERRQTKDVRTIAILETQAETLVENQQLTPECFYYFSQVRIKLPPLCERTADIEPLFMTFLKESCRRLSRKLPVVEARYLDNLRQHHWPGNIRELRNVAELYAVGIVKLANVQRIAASPSLKGPLDELVEDYEKRLIEDALFLFCGRVTEAADHLNVPRKKLYLRMKKYGLDKECFKPSKPGRS</sequence>